<reference evidence="4" key="1">
    <citation type="submission" date="2018-08" db="EMBL/GenBank/DDBJ databases">
        <authorList>
            <person name="Im W.T."/>
        </authorList>
    </citation>
    <scope>NUCLEOTIDE SEQUENCE [LARGE SCALE GENOMIC DNA]</scope>
    <source>
        <strain evidence="4">LA-28</strain>
    </source>
</reference>
<accession>A0A371XID1</accession>
<keyword evidence="2" id="KW-1277">Toxin-antitoxin system</keyword>
<evidence type="ECO:0000313" key="4">
    <source>
        <dbReference type="Proteomes" id="UP000262379"/>
    </source>
</evidence>
<dbReference type="EMBL" id="QURN01000003">
    <property type="protein sequence ID" value="RFC68986.1"/>
    <property type="molecule type" value="Genomic_DNA"/>
</dbReference>
<comment type="caution">
    <text evidence="3">The sequence shown here is derived from an EMBL/GenBank/DDBJ whole genome shotgun (WGS) entry which is preliminary data.</text>
</comment>
<evidence type="ECO:0000313" key="3">
    <source>
        <dbReference type="EMBL" id="RFC68986.1"/>
    </source>
</evidence>
<protein>
    <submittedName>
        <fullName evidence="3">Type II toxin-antitoxin system ParD family antitoxin</fullName>
    </submittedName>
</protein>
<dbReference type="InterPro" id="IPR022789">
    <property type="entry name" value="ParD"/>
</dbReference>
<dbReference type="PANTHER" id="PTHR36582:SF2">
    <property type="entry name" value="ANTITOXIN PARD"/>
    <property type="match status" value="1"/>
</dbReference>
<organism evidence="3 4">
    <name type="scientific">Mesorhizobium denitrificans</name>
    <dbReference type="NCBI Taxonomy" id="2294114"/>
    <lineage>
        <taxon>Bacteria</taxon>
        <taxon>Pseudomonadati</taxon>
        <taxon>Pseudomonadota</taxon>
        <taxon>Alphaproteobacteria</taxon>
        <taxon>Hyphomicrobiales</taxon>
        <taxon>Phyllobacteriaceae</taxon>
        <taxon>Mesorhizobium</taxon>
    </lineage>
</organism>
<sequence>MHVSLTEKLDEYVREKVASGLYNNASEVIREALRLKIAAEAADDVKLQRLRDAMDAGLQQAGRAEFANYSLKKSLSRLRSDK</sequence>
<proteinExistence type="inferred from homology"/>
<name>A0A371XID1_9HYPH</name>
<comment type="similarity">
    <text evidence="1">Belongs to the ParD antitoxin family.</text>
</comment>
<dbReference type="NCBIfam" id="TIGR02606">
    <property type="entry name" value="antidote_CC2985"/>
    <property type="match status" value="1"/>
</dbReference>
<dbReference type="PANTHER" id="PTHR36582">
    <property type="entry name" value="ANTITOXIN PARD"/>
    <property type="match status" value="1"/>
</dbReference>
<evidence type="ECO:0000256" key="2">
    <source>
        <dbReference type="ARBA" id="ARBA00022649"/>
    </source>
</evidence>
<dbReference type="SUPFAM" id="SSF47598">
    <property type="entry name" value="Ribbon-helix-helix"/>
    <property type="match status" value="1"/>
</dbReference>
<dbReference type="Proteomes" id="UP000262379">
    <property type="component" value="Unassembled WGS sequence"/>
</dbReference>
<dbReference type="GO" id="GO:0006355">
    <property type="term" value="P:regulation of DNA-templated transcription"/>
    <property type="evidence" value="ECO:0007669"/>
    <property type="project" value="InterPro"/>
</dbReference>
<evidence type="ECO:0000256" key="1">
    <source>
        <dbReference type="ARBA" id="ARBA00008580"/>
    </source>
</evidence>
<dbReference type="Pfam" id="PF03693">
    <property type="entry name" value="ParD_antitoxin"/>
    <property type="match status" value="1"/>
</dbReference>
<keyword evidence="4" id="KW-1185">Reference proteome</keyword>
<dbReference type="InterPro" id="IPR010985">
    <property type="entry name" value="Ribbon_hlx_hlx"/>
</dbReference>
<gene>
    <name evidence="3" type="ORF">DY251_04075</name>
</gene>
<dbReference type="InterPro" id="IPR038296">
    <property type="entry name" value="ParD_sf"/>
</dbReference>
<dbReference type="Gene3D" id="6.10.10.120">
    <property type="entry name" value="Antitoxin ParD1-like"/>
    <property type="match status" value="1"/>
</dbReference>
<dbReference type="AlphaFoldDB" id="A0A371XID1"/>
<dbReference type="CDD" id="cd22231">
    <property type="entry name" value="RHH_NikR_HicB-like"/>
    <property type="match status" value="1"/>
</dbReference>